<dbReference type="Proteomes" id="UP000315496">
    <property type="component" value="Chromosome 2"/>
</dbReference>
<keyword evidence="4" id="KW-0479">Metal-binding</keyword>
<evidence type="ECO:0000256" key="3">
    <source>
        <dbReference type="PIRSR" id="PIRSR606689-1"/>
    </source>
</evidence>
<dbReference type="GO" id="GO:0003924">
    <property type="term" value="F:GTPase activity"/>
    <property type="evidence" value="ECO:0007669"/>
    <property type="project" value="InterPro"/>
</dbReference>
<dbReference type="EMBL" id="VDLU01000002">
    <property type="protein sequence ID" value="TNJ28239.1"/>
    <property type="molecule type" value="Genomic_DNA"/>
</dbReference>
<name>A0A4Z1T6S0_GIAMU</name>
<feature type="binding site" evidence="3">
    <location>
        <position position="61"/>
    </location>
    <ligand>
        <name>GTP</name>
        <dbReference type="ChEBI" id="CHEBI:37565"/>
    </ligand>
</feature>
<feature type="binding site" evidence="3">
    <location>
        <begin position="8"/>
        <end position="15"/>
    </location>
    <ligand>
        <name>GTP</name>
        <dbReference type="ChEBI" id="CHEBI:37565"/>
    </ligand>
</feature>
<sequence length="269" mass="30885">MCRVLVLGLDNAGKTMLCQNVLGRRNYLSTQSTFGINQDEFRVRGSCSRPQISITLVDVGGHSSIRSTWPRFIPDASGILVIIRVKDVERVTEAIEALNACQCVTKPHLIIMNMENDENDRKNIQEGRWTLQNLRQTLSQAYPSALAIIPVDCGLRFARNQCLRRSFFALAIEAQEYHRTYSTQLRLRQEAGLKAGLRFDLTKPQRERSLHELHIWNNEVDRCATILREKRLRSATSVREHPPSKRVERPITTNSSREKSRYLLVDDLN</sequence>
<organism evidence="6 7">
    <name type="scientific">Giardia muris</name>
    <dbReference type="NCBI Taxonomy" id="5742"/>
    <lineage>
        <taxon>Eukaryota</taxon>
        <taxon>Metamonada</taxon>
        <taxon>Diplomonadida</taxon>
        <taxon>Hexamitidae</taxon>
        <taxon>Giardiinae</taxon>
        <taxon>Giardia</taxon>
    </lineage>
</organism>
<evidence type="ECO:0000256" key="4">
    <source>
        <dbReference type="PIRSR" id="PIRSR606689-2"/>
    </source>
</evidence>
<keyword evidence="1 3" id="KW-0547">Nucleotide-binding</keyword>
<dbReference type="GO" id="GO:0005525">
    <property type="term" value="F:GTP binding"/>
    <property type="evidence" value="ECO:0007669"/>
    <property type="project" value="UniProtKB-KW"/>
</dbReference>
<dbReference type="InterPro" id="IPR006689">
    <property type="entry name" value="Small_GTPase_ARF/SAR"/>
</dbReference>
<feature type="binding site" evidence="4">
    <location>
        <position position="15"/>
    </location>
    <ligand>
        <name>Mg(2+)</name>
        <dbReference type="ChEBI" id="CHEBI:18420"/>
    </ligand>
</feature>
<evidence type="ECO:0000256" key="1">
    <source>
        <dbReference type="ARBA" id="ARBA00022741"/>
    </source>
</evidence>
<dbReference type="SUPFAM" id="SSF52540">
    <property type="entry name" value="P-loop containing nucleoside triphosphate hydrolases"/>
    <property type="match status" value="1"/>
</dbReference>
<dbReference type="Gene3D" id="3.40.50.300">
    <property type="entry name" value="P-loop containing nucleotide triphosphate hydrolases"/>
    <property type="match status" value="1"/>
</dbReference>
<feature type="binding site" evidence="4">
    <location>
        <position position="33"/>
    </location>
    <ligand>
        <name>Mg(2+)</name>
        <dbReference type="ChEBI" id="CHEBI:18420"/>
    </ligand>
</feature>
<proteinExistence type="predicted"/>
<feature type="region of interest" description="Disordered" evidence="5">
    <location>
        <begin position="234"/>
        <end position="253"/>
    </location>
</feature>
<gene>
    <name evidence="6" type="ORF">GMRT_14391</name>
</gene>
<evidence type="ECO:0000256" key="2">
    <source>
        <dbReference type="ARBA" id="ARBA00023134"/>
    </source>
</evidence>
<evidence type="ECO:0000313" key="6">
    <source>
        <dbReference type="EMBL" id="TNJ28239.1"/>
    </source>
</evidence>
<dbReference type="VEuPathDB" id="GiardiaDB:GMRT_14391"/>
<accession>A0A4Z1T6S0</accession>
<keyword evidence="7" id="KW-1185">Reference proteome</keyword>
<dbReference type="InterPro" id="IPR027417">
    <property type="entry name" value="P-loop_NTPase"/>
</dbReference>
<comment type="caution">
    <text evidence="6">The sequence shown here is derived from an EMBL/GenBank/DDBJ whole genome shotgun (WGS) entry which is preliminary data.</text>
</comment>
<dbReference type="InterPro" id="IPR024156">
    <property type="entry name" value="Small_GTPase_ARF"/>
</dbReference>
<evidence type="ECO:0000256" key="5">
    <source>
        <dbReference type="SAM" id="MobiDB-lite"/>
    </source>
</evidence>
<reference evidence="6 7" key="1">
    <citation type="submission" date="2019-05" db="EMBL/GenBank/DDBJ databases">
        <title>The compact genome of Giardia muris reveals important steps in the evolution of intestinal protozoan parasites.</title>
        <authorList>
            <person name="Xu F."/>
            <person name="Jimenez-Gonzalez A."/>
            <person name="Einarsson E."/>
            <person name="Astvaldsson A."/>
            <person name="Peirasmaki D."/>
            <person name="Eckmann L."/>
            <person name="Andersson J.O."/>
            <person name="Svard S.G."/>
            <person name="Jerlstrom-Hultqvist J."/>
        </authorList>
    </citation>
    <scope>NUCLEOTIDE SEQUENCE [LARGE SCALE GENOMIC DNA]</scope>
    <source>
        <strain evidence="6 7">Roberts-Thomson</strain>
    </source>
</reference>
<protein>
    <submittedName>
        <fullName evidence="6">RAS like GTPase</fullName>
    </submittedName>
</protein>
<keyword evidence="4" id="KW-0460">Magnesium</keyword>
<dbReference type="OrthoDB" id="442317at2759"/>
<dbReference type="Pfam" id="PF00025">
    <property type="entry name" value="Arf"/>
    <property type="match status" value="1"/>
</dbReference>
<feature type="compositionally biased region" description="Basic and acidic residues" evidence="5">
    <location>
        <begin position="238"/>
        <end position="249"/>
    </location>
</feature>
<dbReference type="PANTHER" id="PTHR11711">
    <property type="entry name" value="ADP RIBOSYLATION FACTOR-RELATED"/>
    <property type="match status" value="1"/>
</dbReference>
<evidence type="ECO:0000313" key="7">
    <source>
        <dbReference type="Proteomes" id="UP000315496"/>
    </source>
</evidence>
<dbReference type="GO" id="GO:0046872">
    <property type="term" value="F:metal ion binding"/>
    <property type="evidence" value="ECO:0007669"/>
    <property type="project" value="UniProtKB-KW"/>
</dbReference>
<keyword evidence="2 3" id="KW-0342">GTP-binding</keyword>
<dbReference type="AlphaFoldDB" id="A0A4Z1T6S0"/>